<protein>
    <submittedName>
        <fullName evidence="2">Uncharacterized protein</fullName>
    </submittedName>
</protein>
<evidence type="ECO:0000256" key="1">
    <source>
        <dbReference type="SAM" id="MobiDB-lite"/>
    </source>
</evidence>
<dbReference type="EMBL" id="JAVRRG010000037">
    <property type="protein sequence ID" value="KAK5094055.1"/>
    <property type="molecule type" value="Genomic_DNA"/>
</dbReference>
<name>A0ABR0KDU2_9EURO</name>
<organism evidence="2 3">
    <name type="scientific">Lithohypha guttulata</name>
    <dbReference type="NCBI Taxonomy" id="1690604"/>
    <lineage>
        <taxon>Eukaryota</taxon>
        <taxon>Fungi</taxon>
        <taxon>Dikarya</taxon>
        <taxon>Ascomycota</taxon>
        <taxon>Pezizomycotina</taxon>
        <taxon>Eurotiomycetes</taxon>
        <taxon>Chaetothyriomycetidae</taxon>
        <taxon>Chaetothyriales</taxon>
        <taxon>Trichomeriaceae</taxon>
        <taxon>Lithohypha</taxon>
    </lineage>
</organism>
<proteinExistence type="predicted"/>
<accession>A0ABR0KDU2</accession>
<feature type="region of interest" description="Disordered" evidence="1">
    <location>
        <begin position="128"/>
        <end position="147"/>
    </location>
</feature>
<evidence type="ECO:0000313" key="2">
    <source>
        <dbReference type="EMBL" id="KAK5094055.1"/>
    </source>
</evidence>
<sequence>MPNRKTKQDAAVPAMFKGEYSFVNKDASNIDSKEHNAAVSWHVMNRYERWKKQEQAKKLKGLANVTANPDSSAEGSYEFVRCRPLNHQNPGRKALTKTEQGGELSSFPYPPEPWQMDQAEQSMLGQPRQPLLGGYAQAGSSSLGRPGLRPEVAISPVALSSNVSSASSSQGPLPDMTDFPPLVAGILSYAYGVMIPLTWPNEMGKGTWTYEITGTWDDLAAINEDSCYASATLCYYATLMAAVTNDKDLTLQACFFQTQAMSELRQRVTVHSGPYDPATLKSILKLFSAETALDNTSTARVHLKMLRDAVSAEGGVIQLDLWFRENLLAADCYFALKYETRPVFPASEWTPGPLSQPWKARLANARVARDHAPSIDSAVAHATLRNITSDLRELFRVERYIASHEVPSDNQLLRWRQLRKFDCISRLADHQLSVKIYPHLYLRPKLQLAICAAIALMAAMVLGSPEPVRFGLKLVTEFHGKVMDARAELGEDGPEDEDQPDPTKLIFWLLYVGMLGEKTHPVPQQLVWFEHEYLRVSGELGLDTKKDQENVAKQLLYSPALSEEVQGNRARRTQEVRRGVYEACGMSWRQPLEVMAVEE</sequence>
<keyword evidence="3" id="KW-1185">Reference proteome</keyword>
<feature type="region of interest" description="Disordered" evidence="1">
    <location>
        <begin position="84"/>
        <end position="115"/>
    </location>
</feature>
<reference evidence="2 3" key="1">
    <citation type="submission" date="2023-08" db="EMBL/GenBank/DDBJ databases">
        <title>Black Yeasts Isolated from many extreme environments.</title>
        <authorList>
            <person name="Coleine C."/>
            <person name="Stajich J.E."/>
            <person name="Selbmann L."/>
        </authorList>
    </citation>
    <scope>NUCLEOTIDE SEQUENCE [LARGE SCALE GENOMIC DNA]</scope>
    <source>
        <strain evidence="2 3">CCFEE 5885</strain>
    </source>
</reference>
<gene>
    <name evidence="2" type="ORF">LTR24_003864</name>
</gene>
<evidence type="ECO:0000313" key="3">
    <source>
        <dbReference type="Proteomes" id="UP001345013"/>
    </source>
</evidence>
<dbReference type="PANTHER" id="PTHR37540:SF5">
    <property type="entry name" value="TRANSCRIPTION FACTOR DOMAIN-CONTAINING PROTEIN"/>
    <property type="match status" value="1"/>
</dbReference>
<dbReference type="PANTHER" id="PTHR37540">
    <property type="entry name" value="TRANSCRIPTION FACTOR (ACR-2), PUTATIVE-RELATED-RELATED"/>
    <property type="match status" value="1"/>
</dbReference>
<comment type="caution">
    <text evidence="2">The sequence shown here is derived from an EMBL/GenBank/DDBJ whole genome shotgun (WGS) entry which is preliminary data.</text>
</comment>
<dbReference type="Proteomes" id="UP001345013">
    <property type="component" value="Unassembled WGS sequence"/>
</dbReference>